<dbReference type="AlphaFoldDB" id="A0A381T653"/>
<dbReference type="InterPro" id="IPR029017">
    <property type="entry name" value="Enolase-like_N"/>
</dbReference>
<keyword evidence="1" id="KW-0456">Lyase</keyword>
<dbReference type="SMART" id="SM00922">
    <property type="entry name" value="MR_MLE"/>
    <property type="match status" value="1"/>
</dbReference>
<dbReference type="CDD" id="cd03316">
    <property type="entry name" value="MR_like"/>
    <property type="match status" value="1"/>
</dbReference>
<dbReference type="SUPFAM" id="SSF51604">
    <property type="entry name" value="Enolase C-terminal domain-like"/>
    <property type="match status" value="1"/>
</dbReference>
<organism evidence="3">
    <name type="scientific">marine metagenome</name>
    <dbReference type="NCBI Taxonomy" id="408172"/>
    <lineage>
        <taxon>unclassified sequences</taxon>
        <taxon>metagenomes</taxon>
        <taxon>ecological metagenomes</taxon>
    </lineage>
</organism>
<gene>
    <name evidence="3" type="ORF">METZ01_LOCUS63885</name>
</gene>
<proteinExistence type="predicted"/>
<protein>
    <recommendedName>
        <fullName evidence="2">Mandelate racemase/muconate lactonizing enzyme C-terminal domain-containing protein</fullName>
    </recommendedName>
</protein>
<dbReference type="InterPro" id="IPR018110">
    <property type="entry name" value="Mandel_Rmase/mucon_lact_enz_CS"/>
</dbReference>
<dbReference type="PANTHER" id="PTHR48080">
    <property type="entry name" value="D-GALACTONATE DEHYDRATASE-RELATED"/>
    <property type="match status" value="1"/>
</dbReference>
<dbReference type="SFLD" id="SFLDS00001">
    <property type="entry name" value="Enolase"/>
    <property type="match status" value="1"/>
</dbReference>
<feature type="domain" description="Mandelate racemase/muconate lactonizing enzyme C-terminal" evidence="2">
    <location>
        <begin position="129"/>
        <end position="243"/>
    </location>
</feature>
<dbReference type="InterPro" id="IPR013341">
    <property type="entry name" value="Mandelate_racemase_N_dom"/>
</dbReference>
<name>A0A381T653_9ZZZZ</name>
<dbReference type="InterPro" id="IPR036849">
    <property type="entry name" value="Enolase-like_C_sf"/>
</dbReference>
<dbReference type="GO" id="GO:0016829">
    <property type="term" value="F:lyase activity"/>
    <property type="evidence" value="ECO:0007669"/>
    <property type="project" value="UniProtKB-KW"/>
</dbReference>
<dbReference type="GO" id="GO:0009063">
    <property type="term" value="P:amino acid catabolic process"/>
    <property type="evidence" value="ECO:0007669"/>
    <property type="project" value="InterPro"/>
</dbReference>
<dbReference type="Pfam" id="PF02746">
    <property type="entry name" value="MR_MLE_N"/>
    <property type="match status" value="1"/>
</dbReference>
<dbReference type="InterPro" id="IPR034593">
    <property type="entry name" value="DgoD-like"/>
</dbReference>
<dbReference type="EMBL" id="UINC01004005">
    <property type="protein sequence ID" value="SVA11031.1"/>
    <property type="molecule type" value="Genomic_DNA"/>
</dbReference>
<accession>A0A381T653</accession>
<dbReference type="Gene3D" id="3.30.390.10">
    <property type="entry name" value="Enolase-like, N-terminal domain"/>
    <property type="match status" value="1"/>
</dbReference>
<reference evidence="3" key="1">
    <citation type="submission" date="2018-05" db="EMBL/GenBank/DDBJ databases">
        <authorList>
            <person name="Lanie J.A."/>
            <person name="Ng W.-L."/>
            <person name="Kazmierczak K.M."/>
            <person name="Andrzejewski T.M."/>
            <person name="Davidsen T.M."/>
            <person name="Wayne K.J."/>
            <person name="Tettelin H."/>
            <person name="Glass J.I."/>
            <person name="Rusch D."/>
            <person name="Podicherti R."/>
            <person name="Tsui H.-C.T."/>
            <person name="Winkler M.E."/>
        </authorList>
    </citation>
    <scope>NUCLEOTIDE SEQUENCE</scope>
</reference>
<dbReference type="Gene3D" id="3.20.20.120">
    <property type="entry name" value="Enolase-like C-terminal domain"/>
    <property type="match status" value="1"/>
</dbReference>
<dbReference type="InterPro" id="IPR029065">
    <property type="entry name" value="Enolase_C-like"/>
</dbReference>
<dbReference type="PROSITE" id="PS00909">
    <property type="entry name" value="MR_MLE_2"/>
    <property type="match status" value="1"/>
</dbReference>
<evidence type="ECO:0000256" key="1">
    <source>
        <dbReference type="ARBA" id="ARBA00023239"/>
    </source>
</evidence>
<dbReference type="SFLD" id="SFLDG00179">
    <property type="entry name" value="mandelate_racemase"/>
    <property type="match status" value="1"/>
</dbReference>
<sequence>MKVTQIKNFPIADEDGRVYYIVKVETDSGIYGLGEVGIRNWGGAIGKAVEHLSQVVIGEDPFSTEKMWQQMFRGGFFPADKVYSCAISAIDIGLWDIKAKALDMPLYKLLGGPVRDKVICYPHTQGDTMSELLENCKSHIDAGWKFVRWHQPETGPSAVYVDNLNTLEPVESIRIAEQQIATIREAVGPDIQICFDVHTRLDTAHAVALCKAVEPYRPFFIEDPLRSENPSSYRTLARHTSLPIAAGEQWATKWPFREVIEEELVNYARIDLCIVGGITEALKITHWAETHYIDIVPHNPLGPVSAAACVALCMASTNVGVQEMPRRPGSYATDLFPKQIEWEDGYAWCPDEPGMGVDFNEELALDRIVDPTGWPPQLRRNDGSFTNW</sequence>
<evidence type="ECO:0000259" key="2">
    <source>
        <dbReference type="SMART" id="SM00922"/>
    </source>
</evidence>
<evidence type="ECO:0000313" key="3">
    <source>
        <dbReference type="EMBL" id="SVA11031.1"/>
    </source>
</evidence>
<dbReference type="InterPro" id="IPR013342">
    <property type="entry name" value="Mandelate_racemase_C"/>
</dbReference>
<dbReference type="SUPFAM" id="SSF54826">
    <property type="entry name" value="Enolase N-terminal domain-like"/>
    <property type="match status" value="1"/>
</dbReference>
<dbReference type="Pfam" id="PF13378">
    <property type="entry name" value="MR_MLE_C"/>
    <property type="match status" value="1"/>
</dbReference>
<dbReference type="PANTHER" id="PTHR48080:SF2">
    <property type="entry name" value="D-GALACTONATE DEHYDRATASE"/>
    <property type="match status" value="1"/>
</dbReference>